<evidence type="ECO:0000256" key="7">
    <source>
        <dbReference type="RuleBase" id="RU000461"/>
    </source>
</evidence>
<dbReference type="InterPro" id="IPR050196">
    <property type="entry name" value="Cytochrome_P450_Monoox"/>
</dbReference>
<evidence type="ECO:0000313" key="8">
    <source>
        <dbReference type="EMBL" id="MDE5413236.1"/>
    </source>
</evidence>
<comment type="caution">
    <text evidence="8">The sequence shown here is derived from an EMBL/GenBank/DDBJ whole genome shotgun (WGS) entry which is preliminary data.</text>
</comment>
<evidence type="ECO:0000256" key="4">
    <source>
        <dbReference type="ARBA" id="ARBA00023002"/>
    </source>
</evidence>
<accession>A0ABT5VDK6</accession>
<dbReference type="PROSITE" id="PS00086">
    <property type="entry name" value="CYTOCHROME_P450"/>
    <property type="match status" value="1"/>
</dbReference>
<reference evidence="8" key="1">
    <citation type="submission" date="2024-05" db="EMBL/GenBank/DDBJ databases">
        <title>Alkalihalobacillus sp. strain MEB203 novel alkaliphilic bacterium from Lonar Lake, India.</title>
        <authorList>
            <person name="Joshi A."/>
            <person name="Thite S."/>
            <person name="Mengade P."/>
        </authorList>
    </citation>
    <scope>NUCLEOTIDE SEQUENCE</scope>
    <source>
        <strain evidence="8">MEB 203</strain>
    </source>
</reference>
<dbReference type="SUPFAM" id="SSF48264">
    <property type="entry name" value="Cytochrome P450"/>
    <property type="match status" value="1"/>
</dbReference>
<dbReference type="InterPro" id="IPR017972">
    <property type="entry name" value="Cyt_P450_CS"/>
</dbReference>
<proteinExistence type="inferred from homology"/>
<protein>
    <submittedName>
        <fullName evidence="8">Cytochrome P450</fullName>
    </submittedName>
</protein>
<comment type="similarity">
    <text evidence="1 7">Belongs to the cytochrome P450 family.</text>
</comment>
<dbReference type="PRINTS" id="PR00385">
    <property type="entry name" value="P450"/>
</dbReference>
<dbReference type="CDD" id="cd20620">
    <property type="entry name" value="CYP132-like"/>
    <property type="match status" value="1"/>
</dbReference>
<organism evidence="8 9">
    <name type="scientific">Alkalihalobacterium chitinilyticum</name>
    <dbReference type="NCBI Taxonomy" id="2980103"/>
    <lineage>
        <taxon>Bacteria</taxon>
        <taxon>Bacillati</taxon>
        <taxon>Bacillota</taxon>
        <taxon>Bacilli</taxon>
        <taxon>Bacillales</taxon>
        <taxon>Bacillaceae</taxon>
        <taxon>Alkalihalobacterium</taxon>
    </lineage>
</organism>
<dbReference type="RefSeq" id="WP_275117861.1">
    <property type="nucleotide sequence ID" value="NZ_JAOTPO010000004.1"/>
</dbReference>
<dbReference type="PANTHER" id="PTHR24291">
    <property type="entry name" value="CYTOCHROME P450 FAMILY 4"/>
    <property type="match status" value="1"/>
</dbReference>
<evidence type="ECO:0000256" key="6">
    <source>
        <dbReference type="ARBA" id="ARBA00023033"/>
    </source>
</evidence>
<dbReference type="InterPro" id="IPR002401">
    <property type="entry name" value="Cyt_P450_E_grp-I"/>
</dbReference>
<gene>
    <name evidence="8" type="ORF">N7Z68_07540</name>
</gene>
<evidence type="ECO:0000256" key="1">
    <source>
        <dbReference type="ARBA" id="ARBA00010617"/>
    </source>
</evidence>
<dbReference type="Gene3D" id="1.10.630.10">
    <property type="entry name" value="Cytochrome P450"/>
    <property type="match status" value="1"/>
</dbReference>
<name>A0ABT5VDK6_9BACI</name>
<dbReference type="InterPro" id="IPR036396">
    <property type="entry name" value="Cyt_P450_sf"/>
</dbReference>
<dbReference type="PANTHER" id="PTHR24291:SF50">
    <property type="entry name" value="BIFUNCTIONAL ALBAFLAVENONE MONOOXYGENASE_TERPENE SYNTHASE"/>
    <property type="match status" value="1"/>
</dbReference>
<evidence type="ECO:0000256" key="2">
    <source>
        <dbReference type="ARBA" id="ARBA00022617"/>
    </source>
</evidence>
<keyword evidence="5 7" id="KW-0408">Iron</keyword>
<evidence type="ECO:0000256" key="5">
    <source>
        <dbReference type="ARBA" id="ARBA00023004"/>
    </source>
</evidence>
<keyword evidence="9" id="KW-1185">Reference proteome</keyword>
<dbReference type="Pfam" id="PF00067">
    <property type="entry name" value="p450"/>
    <property type="match status" value="1"/>
</dbReference>
<sequence length="450" mass="52074">MGKIKDWHQIKGPRGSWLSGNLKEFQKDPLLFLTQLSNVYGDVAKFRFGPFQKVYHVSNPDLIKEILVSKQKNFIKSKDLNVLKDVVGEGLLTSEKEMHLKQRRLIQPAFKKTHITQYAQDMIDVTANYISDWEDGREYLMSKEMMNVTLGIITKTMFSMDFKEGSEAIGQPIETYMKLAVKRMRAIVRLPLWLPTKNNKSYKKSIHILEQTLTNIIEDRRKSDERNEDLLGMLMKARSEVDGLRMSNQQLMDELMTIFLAGHETTANALTWTLFLISQHPIVMKKLNEEINEVIGDRNIQPDDFSKLTYTQNVFWESLRLFPPAYVIGRQVDSDVEIGDYVFKKGEMILISPYVVHRSPLYFEDPTSFIPERFEKDLLKTLPSFAFFPFGGGPRVCIGNHFAVMEAVLVLVSIFQRYHLTLAPDHHDVKPQPLITLRPKQGIRMIVTKK</sequence>
<keyword evidence="4 7" id="KW-0560">Oxidoreductase</keyword>
<keyword evidence="6 7" id="KW-0503">Monooxygenase</keyword>
<dbReference type="InterPro" id="IPR001128">
    <property type="entry name" value="Cyt_P450"/>
</dbReference>
<dbReference type="EMBL" id="JAOTPO010000004">
    <property type="protein sequence ID" value="MDE5413236.1"/>
    <property type="molecule type" value="Genomic_DNA"/>
</dbReference>
<keyword evidence="2 7" id="KW-0349">Heme</keyword>
<dbReference type="PRINTS" id="PR00463">
    <property type="entry name" value="EP450I"/>
</dbReference>
<evidence type="ECO:0000313" key="9">
    <source>
        <dbReference type="Proteomes" id="UP001148125"/>
    </source>
</evidence>
<keyword evidence="3 7" id="KW-0479">Metal-binding</keyword>
<evidence type="ECO:0000256" key="3">
    <source>
        <dbReference type="ARBA" id="ARBA00022723"/>
    </source>
</evidence>
<dbReference type="Proteomes" id="UP001148125">
    <property type="component" value="Unassembled WGS sequence"/>
</dbReference>